<dbReference type="InterPro" id="IPR045209">
    <property type="entry name" value="Rrp5"/>
</dbReference>
<dbReference type="SMART" id="SM00386">
    <property type="entry name" value="HAT"/>
    <property type="match status" value="6"/>
</dbReference>
<evidence type="ECO:0000259" key="11">
    <source>
        <dbReference type="PROSITE" id="PS50126"/>
    </source>
</evidence>
<evidence type="ECO:0000256" key="3">
    <source>
        <dbReference type="ARBA" id="ARBA00022552"/>
    </source>
</evidence>
<dbReference type="SMART" id="SM00316">
    <property type="entry name" value="S1"/>
    <property type="match status" value="13"/>
</dbReference>
<evidence type="ECO:0000256" key="4">
    <source>
        <dbReference type="ARBA" id="ARBA00022553"/>
    </source>
</evidence>
<dbReference type="SUPFAM" id="SSF50249">
    <property type="entry name" value="Nucleic acid-binding proteins"/>
    <property type="match status" value="10"/>
</dbReference>
<evidence type="ECO:0000256" key="9">
    <source>
        <dbReference type="ARBA" id="ARBA00076674"/>
    </source>
</evidence>
<dbReference type="EMBL" id="CP014242">
    <property type="protein sequence ID" value="AMD18548.1"/>
    <property type="molecule type" value="Genomic_DNA"/>
</dbReference>
<dbReference type="RefSeq" id="XP_017985544.1">
    <property type="nucleotide sequence ID" value="XM_018130360.1"/>
</dbReference>
<dbReference type="InterPro" id="IPR048058">
    <property type="entry name" value="Rrp5_S1_rpt_hs11_sc8"/>
</dbReference>
<feature type="compositionally biased region" description="Basic residues" evidence="10">
    <location>
        <begin position="1439"/>
        <end position="1448"/>
    </location>
</feature>
<feature type="domain" description="S1 motif" evidence="11">
    <location>
        <begin position="499"/>
        <end position="569"/>
    </location>
</feature>
<dbReference type="STRING" id="45286.A0A109UW21"/>
<dbReference type="Pfam" id="PF00575">
    <property type="entry name" value="S1"/>
    <property type="match status" value="3"/>
</dbReference>
<keyword evidence="5" id="KW-0677">Repeat</keyword>
<evidence type="ECO:0000256" key="1">
    <source>
        <dbReference type="ARBA" id="ARBA00004604"/>
    </source>
</evidence>
<evidence type="ECO:0000256" key="2">
    <source>
        <dbReference type="ARBA" id="ARBA00022517"/>
    </source>
</evidence>
<feature type="compositionally biased region" description="Acidic residues" evidence="10">
    <location>
        <begin position="1339"/>
        <end position="1390"/>
    </location>
</feature>
<dbReference type="InterPro" id="IPR003107">
    <property type="entry name" value="HAT"/>
</dbReference>
<dbReference type="PROSITE" id="PS50126">
    <property type="entry name" value="S1"/>
    <property type="match status" value="11"/>
</dbReference>
<dbReference type="InterPro" id="IPR048059">
    <property type="entry name" value="Rrp5_S1_rpt_hs1_sc1"/>
</dbReference>
<dbReference type="GO" id="GO:0006364">
    <property type="term" value="P:rRNA processing"/>
    <property type="evidence" value="ECO:0007669"/>
    <property type="project" value="UniProtKB-KW"/>
</dbReference>
<feature type="domain" description="S1 motif" evidence="11">
    <location>
        <begin position="783"/>
        <end position="852"/>
    </location>
</feature>
<feature type="compositionally biased region" description="Basic and acidic residues" evidence="10">
    <location>
        <begin position="1"/>
        <end position="16"/>
    </location>
</feature>
<dbReference type="InterPro" id="IPR012340">
    <property type="entry name" value="NA-bd_OB-fold"/>
</dbReference>
<dbReference type="CDD" id="cd05693">
    <property type="entry name" value="S1_Rrp5_repeat_hs1_sc1"/>
    <property type="match status" value="1"/>
</dbReference>
<dbReference type="FunFam" id="2.40.50.140:FF:000103">
    <property type="entry name" value="protein RRP5 homolog"/>
    <property type="match status" value="1"/>
</dbReference>
<feature type="domain" description="S1 motif" evidence="11">
    <location>
        <begin position="684"/>
        <end position="758"/>
    </location>
</feature>
<keyword evidence="3" id="KW-0698">rRNA processing</keyword>
<dbReference type="PANTHER" id="PTHR23270:SF10">
    <property type="entry name" value="PROTEIN RRP5 HOMOLOG"/>
    <property type="match status" value="1"/>
</dbReference>
<dbReference type="CDD" id="cd05708">
    <property type="entry name" value="S1_Rrp5_repeat_sc12"/>
    <property type="match status" value="1"/>
</dbReference>
<keyword evidence="2" id="KW-0690">Ribosome biogenesis</keyword>
<feature type="domain" description="S1 motif" evidence="11">
    <location>
        <begin position="885"/>
        <end position="961"/>
    </location>
</feature>
<dbReference type="Gene3D" id="1.25.40.10">
    <property type="entry name" value="Tetratricopeptide repeat domain"/>
    <property type="match status" value="2"/>
</dbReference>
<dbReference type="InterPro" id="IPR011990">
    <property type="entry name" value="TPR-like_helical_dom_sf"/>
</dbReference>
<feature type="region of interest" description="Disordered" evidence="10">
    <location>
        <begin position="1"/>
        <end position="52"/>
    </location>
</feature>
<feature type="domain" description="S1 motif" evidence="11">
    <location>
        <begin position="590"/>
        <end position="665"/>
    </location>
</feature>
<organism evidence="12 13">
    <name type="scientific">Eremothecium sinecaudum</name>
    <dbReference type="NCBI Taxonomy" id="45286"/>
    <lineage>
        <taxon>Eukaryota</taxon>
        <taxon>Fungi</taxon>
        <taxon>Dikarya</taxon>
        <taxon>Ascomycota</taxon>
        <taxon>Saccharomycotina</taxon>
        <taxon>Saccharomycetes</taxon>
        <taxon>Saccharomycetales</taxon>
        <taxon>Saccharomycetaceae</taxon>
        <taxon>Eremothecium</taxon>
    </lineage>
</organism>
<reference evidence="12 13" key="1">
    <citation type="submission" date="2016-01" db="EMBL/GenBank/DDBJ databases">
        <title>Genome sequence of the yeast Holleya sinecauda.</title>
        <authorList>
            <person name="Dietrich F.S."/>
        </authorList>
    </citation>
    <scope>NUCLEOTIDE SEQUENCE [LARGE SCALE GENOMIC DNA]</scope>
    <source>
        <strain evidence="12 13">ATCC 58844</strain>
    </source>
</reference>
<feature type="domain" description="S1 motif" evidence="11">
    <location>
        <begin position="1077"/>
        <end position="1148"/>
    </location>
</feature>
<evidence type="ECO:0000256" key="5">
    <source>
        <dbReference type="ARBA" id="ARBA00022737"/>
    </source>
</evidence>
<dbReference type="FunFam" id="2.40.50.140:FF:000155">
    <property type="entry name" value="rRNA biogenesis protein RRP5"/>
    <property type="match status" value="1"/>
</dbReference>
<dbReference type="GO" id="GO:0003723">
    <property type="term" value="F:RNA binding"/>
    <property type="evidence" value="ECO:0007669"/>
    <property type="project" value="TreeGrafter"/>
</dbReference>
<feature type="domain" description="S1 motif" evidence="11">
    <location>
        <begin position="1254"/>
        <end position="1325"/>
    </location>
</feature>
<sequence>MVLKGDNKRKRDEESPLTRQDSTKQPATSSLMKSEELSFPRGGSSALTPLELRQVANEAASDVLFGNGTDSVTEEHPKKKQKSKADKKVKGAANNDQEEVIDVVENLNFKNLKPGTLLLGQICALNKMDICVALPDNLRGYVPLSNISEQFTSILEQLDARMEKDEESGAEESDAEYESDDNDSKTADLIELPKLEKYFKVGQWLRCVVQSNSAMDPHNKKRNRIVLSIEPSNVNQLTDEDLDKHATVQCSVKSIEDHGAILDFGVEGVTGFISKKTMPNFEELMPGSVFLGNLSKRTGRTAMVNLDFNTKKSHVTRISSIDAVIPGQVVDLLCEKITDHGIFGKAFGLVNGFLSIAQLKCFSVAEMKAKYGIGNNVRSRIISTTTTKKGNKSIMLSALPNVLSLDIALLENEALSAFPVGYIFESCTVKGRDSQYVYLSISDDRYGQVHISKIGESPLSETSKARVIGYNNVGGYYLMSTDEKLLERKYLRSCDIPIGEILAGCEISSVSDKGIQLNLFNGQFTAFVPPLHISDIRLVYPERKFKIGSKVKCRVINVDSKGRVYATLKKSLVSVEQEDVHLVSTFEDVKQLVETEGKTLTTVEAFKPSGCIVSFLGKIKAFLPKNEISEAFVKKPQDHLRLGQTFMVKVLQYDEERKKIIVTCKISSKLMAEQRDAIENLIIGRSIVDVTVVEKTKDSVVVEANETGLRGVIYVGHLSDSRIEQNRASLKKLRIGSKLTGLITDKDVKTKVFNLTCKKSLMEDAEKGLLPLTYEDIKSKKEDTPMHGYIKSISDKGVFVAFTGKFVGLVLPSYAAETRDIDISKKYYINQSVTAYLLRTDDENERFLLSLIAASKSVNKTDPNEVQVINPVDASRKNISDYTTGSVTKAKITSIKKTQLNVMLGDNLHGRIDVSEVYDSIEEIRDIKAPLSPFKRGDIIDVKVIGFHNSKTHKFLPVSHKTGVSTVLELSAKKSELKGNTSMISFENIKVGENLVGYVNNCTKDFLWLTISPVLKAKIPNFELSDDSSIFDSSIPESFPLGSAIMVNVTELDKEHHIAVVSARSHVIKSLDDLATGDVIPARLAKVKESYLLLDVGNKITGVSFITDAMNDYSSTLEDVFAEKVGSMFSATVIQIDKKSKRLNLSLRSVSPVDRAISGHNDLKRGDVVRGFIKNTTDKGVFVYLSRHVQGFVPVSKLTDSFIKDWKKFYQPMQPVTTKVVNCDDDHHILLTMRESEINGDLKLLKNLADIKVGDIFDGMVKSVTDFGVFVKLNNTANITGLAHISQISDKKVNDLSQLFAEGDKVRAIVLKTNTSKKQVSLGLKASYFSKQTSQEKNEETEEMEEAEETQVPEEAEVVEDEAETIVEEAPESEQEEEIDYNMESEDEQDASNVPQKKTTSVPNNGLSLSTSFDWTANILNQTMDNEESSDEDEDFTSTKKHRKSKKHTQVVDRTIDINTRAPESVADFERLLIGDPNSSVLWMNYMAFQLQLSEIEKARELAERALKTINYREEAERLNVWIAMLNLENTFGSEETLEDVFKRACQYMDSYTIHCKLISIYQMSEKHQKASELFKATSKKFGSEKVSIWVSWCEFLLDNGKNDECHNILATALKSLPTRSHIEVVRKFAQLEYAKGSVEQGRSLFEGLLADAPKRIDLWNVYIDQEIKKGDKKITEALFERVMTKKITRKQAKFFFNKWLHFEEQQDDQRAVEYVKAKAAEYVQKNQPVDEE</sequence>
<dbReference type="PANTHER" id="PTHR23270">
    <property type="entry name" value="PROGRAMMED CELL DEATH PROTEIN 11 PRE-RRNA PROCESSING PROTEIN RRP5"/>
    <property type="match status" value="1"/>
</dbReference>
<evidence type="ECO:0000256" key="6">
    <source>
        <dbReference type="ARBA" id="ARBA00023242"/>
    </source>
</evidence>
<keyword evidence="4" id="KW-0597">Phosphoprotein</keyword>
<feature type="compositionally biased region" description="Acidic residues" evidence="10">
    <location>
        <begin position="1425"/>
        <end position="1436"/>
    </location>
</feature>
<comment type="subcellular location">
    <subcellularLocation>
        <location evidence="1">Nucleus</location>
        <location evidence="1">Nucleolus</location>
    </subcellularLocation>
</comment>
<dbReference type="SUPFAM" id="SSF48452">
    <property type="entry name" value="TPR-like"/>
    <property type="match status" value="2"/>
</dbReference>
<feature type="region of interest" description="Disordered" evidence="10">
    <location>
        <begin position="1423"/>
        <end position="1448"/>
    </location>
</feature>
<dbReference type="GeneID" id="28722200"/>
<feature type="domain" description="S1 motif" evidence="11">
    <location>
        <begin position="1166"/>
        <end position="1234"/>
    </location>
</feature>
<gene>
    <name evidence="12" type="ORF">AW171_hschr253</name>
</gene>
<dbReference type="FunFam" id="2.40.50.140:FF:000196">
    <property type="entry name" value="rRNA biogenesis protein RRP5"/>
    <property type="match status" value="1"/>
</dbReference>
<evidence type="ECO:0000256" key="7">
    <source>
        <dbReference type="ARBA" id="ARBA00055575"/>
    </source>
</evidence>
<keyword evidence="13" id="KW-1185">Reference proteome</keyword>
<name>A0A109UW21_9SACH</name>
<keyword evidence="6" id="KW-0539">Nucleus</keyword>
<feature type="compositionally biased region" description="Polar residues" evidence="10">
    <location>
        <begin position="1391"/>
        <end position="1405"/>
    </location>
</feature>
<dbReference type="FunFam" id="1.25.40.10:FF:000065">
    <property type="entry name" value="Programmed cell death 11"/>
    <property type="match status" value="1"/>
</dbReference>
<feature type="compositionally biased region" description="Basic and acidic residues" evidence="10">
    <location>
        <begin position="73"/>
        <end position="89"/>
    </location>
</feature>
<evidence type="ECO:0000313" key="13">
    <source>
        <dbReference type="Proteomes" id="UP000243052"/>
    </source>
</evidence>
<dbReference type="Pfam" id="PF23240">
    <property type="entry name" value="HAT_PRP39_N"/>
    <property type="match status" value="1"/>
</dbReference>
<dbReference type="Proteomes" id="UP000243052">
    <property type="component" value="Chromosome ii"/>
</dbReference>
<dbReference type="InterPro" id="IPR003029">
    <property type="entry name" value="S1_domain"/>
</dbReference>
<feature type="region of interest" description="Disordered" evidence="10">
    <location>
        <begin position="65"/>
        <end position="94"/>
    </location>
</feature>
<dbReference type="GO" id="GO:0032040">
    <property type="term" value="C:small-subunit processome"/>
    <property type="evidence" value="ECO:0007669"/>
    <property type="project" value="TreeGrafter"/>
</dbReference>
<feature type="compositionally biased region" description="Acidic residues" evidence="10">
    <location>
        <begin position="165"/>
        <end position="181"/>
    </location>
</feature>
<evidence type="ECO:0000256" key="10">
    <source>
        <dbReference type="SAM" id="MobiDB-lite"/>
    </source>
</evidence>
<feature type="region of interest" description="Disordered" evidence="10">
    <location>
        <begin position="1332"/>
        <end position="1405"/>
    </location>
</feature>
<accession>A0A109UW21</accession>
<feature type="domain" description="S1 motif" evidence="11">
    <location>
        <begin position="115"/>
        <end position="230"/>
    </location>
</feature>
<feature type="compositionally biased region" description="Polar residues" evidence="10">
    <location>
        <begin position="17"/>
        <end position="32"/>
    </location>
</feature>
<evidence type="ECO:0000313" key="12">
    <source>
        <dbReference type="EMBL" id="AMD18548.1"/>
    </source>
</evidence>
<comment type="function">
    <text evidence="7">Involved in the biogenesis of rRNA. Required for the formation of 18S and 5.8S rRNA.</text>
</comment>
<dbReference type="Gene3D" id="2.40.50.140">
    <property type="entry name" value="Nucleic acid-binding proteins"/>
    <property type="match status" value="9"/>
</dbReference>
<evidence type="ECO:0000256" key="8">
    <source>
        <dbReference type="ARBA" id="ARBA00073619"/>
    </source>
</evidence>
<dbReference type="CDD" id="cd05702">
    <property type="entry name" value="S1_Rrp5_repeat_hs11_sc8"/>
    <property type="match status" value="1"/>
</dbReference>
<feature type="domain" description="S1 motif" evidence="11">
    <location>
        <begin position="327"/>
        <end position="399"/>
    </location>
</feature>
<proteinExistence type="predicted"/>
<feature type="domain" description="S1 motif" evidence="11">
    <location>
        <begin position="992"/>
        <end position="1064"/>
    </location>
</feature>
<protein>
    <recommendedName>
        <fullName evidence="8">rRNA biogenesis protein RRP5</fullName>
    </recommendedName>
    <alternativeName>
        <fullName evidence="9">Ribosomal RNA-processing protein 5</fullName>
    </alternativeName>
</protein>
<dbReference type="CDD" id="cd04461">
    <property type="entry name" value="S1_Rrp5_repeat_hs8_sc7"/>
    <property type="match status" value="1"/>
</dbReference>
<dbReference type="OrthoDB" id="412781at2759"/>
<feature type="region of interest" description="Disordered" evidence="10">
    <location>
        <begin position="161"/>
        <end position="185"/>
    </location>
</feature>